<dbReference type="GO" id="GO:0000796">
    <property type="term" value="C:condensin complex"/>
    <property type="evidence" value="ECO:0007669"/>
    <property type="project" value="InterPro"/>
</dbReference>
<protein>
    <recommendedName>
        <fullName evidence="4">Condensin complex subunit 2</fullName>
    </recommendedName>
</protein>
<keyword evidence="10" id="KW-0131">Cell cycle</keyword>
<dbReference type="Pfam" id="PF05786">
    <property type="entry name" value="Cnd2"/>
    <property type="match status" value="1"/>
</dbReference>
<comment type="subcellular location">
    <subcellularLocation>
        <location evidence="1">Chromosome</location>
    </subcellularLocation>
    <subcellularLocation>
        <location evidence="2">Cytoplasm</location>
    </subcellularLocation>
</comment>
<keyword evidence="7" id="KW-0132">Cell division</keyword>
<dbReference type="EMBL" id="LJIG01002493">
    <property type="protein sequence ID" value="KRT84447.1"/>
    <property type="molecule type" value="Genomic_DNA"/>
</dbReference>
<dbReference type="PANTHER" id="PTHR13108:SF9">
    <property type="entry name" value="CONDENSIN COMPLEX SUBUNIT 2"/>
    <property type="match status" value="1"/>
</dbReference>
<evidence type="ECO:0000313" key="12">
    <source>
        <dbReference type="Proteomes" id="UP000051574"/>
    </source>
</evidence>
<evidence type="ECO:0000256" key="9">
    <source>
        <dbReference type="ARBA" id="ARBA00023067"/>
    </source>
</evidence>
<dbReference type="GO" id="GO:0007076">
    <property type="term" value="P:mitotic chromosome condensation"/>
    <property type="evidence" value="ECO:0007669"/>
    <property type="project" value="InterPro"/>
</dbReference>
<dbReference type="Proteomes" id="UP000051574">
    <property type="component" value="Unassembled WGS sequence"/>
</dbReference>
<evidence type="ECO:0000256" key="4">
    <source>
        <dbReference type="ARBA" id="ARBA00016065"/>
    </source>
</evidence>
<keyword evidence="9" id="KW-0226">DNA condensation</keyword>
<comment type="caution">
    <text evidence="11">The sequence shown here is derived from an EMBL/GenBank/DDBJ whole genome shotgun (WGS) entry which is preliminary data.</text>
</comment>
<dbReference type="OrthoDB" id="6761703at2759"/>
<dbReference type="GO" id="GO:0051301">
    <property type="term" value="P:cell division"/>
    <property type="evidence" value="ECO:0007669"/>
    <property type="project" value="UniProtKB-KW"/>
</dbReference>
<keyword evidence="8" id="KW-0498">Mitosis</keyword>
<gene>
    <name evidence="11" type="ORF">AMK59_2968</name>
</gene>
<reference evidence="11 12" key="1">
    <citation type="submission" date="2015-09" db="EMBL/GenBank/DDBJ databases">
        <title>Draft genome of the scarab beetle Oryctes borbonicus.</title>
        <authorList>
            <person name="Meyer J.M."/>
            <person name="Markov G.V."/>
            <person name="Baskaran P."/>
            <person name="Herrmann M."/>
            <person name="Sommer R.J."/>
            <person name="Roedelsperger C."/>
        </authorList>
    </citation>
    <scope>NUCLEOTIDE SEQUENCE [LARGE SCALE GENOMIC DNA]</scope>
    <source>
        <strain evidence="11">OB123</strain>
        <tissue evidence="11">Whole animal</tissue>
    </source>
</reference>
<evidence type="ECO:0000256" key="2">
    <source>
        <dbReference type="ARBA" id="ARBA00004496"/>
    </source>
</evidence>
<evidence type="ECO:0000313" key="11">
    <source>
        <dbReference type="EMBL" id="KRT84447.1"/>
    </source>
</evidence>
<keyword evidence="12" id="KW-1185">Reference proteome</keyword>
<dbReference type="PANTHER" id="PTHR13108">
    <property type="entry name" value="CONDENSIN COMPLEX SUBUNIT 2"/>
    <property type="match status" value="1"/>
</dbReference>
<sequence>MDETNVPYPRRAKRVNMRKLKTMILSCLIEDDNANTVDHDSIKKTSVKPTKFTDVHRKLLQKLPLQMKNEISIPVVFFALLQLATQHDLTISGCPSLNDAIIEKH</sequence>
<evidence type="ECO:0000256" key="1">
    <source>
        <dbReference type="ARBA" id="ARBA00004286"/>
    </source>
</evidence>
<evidence type="ECO:0000256" key="5">
    <source>
        <dbReference type="ARBA" id="ARBA00022454"/>
    </source>
</evidence>
<evidence type="ECO:0000256" key="10">
    <source>
        <dbReference type="ARBA" id="ARBA00023306"/>
    </source>
</evidence>
<dbReference type="GO" id="GO:0005737">
    <property type="term" value="C:cytoplasm"/>
    <property type="evidence" value="ECO:0007669"/>
    <property type="project" value="UniProtKB-SubCell"/>
</dbReference>
<proteinExistence type="inferred from homology"/>
<keyword evidence="5" id="KW-0158">Chromosome</keyword>
<dbReference type="InterPro" id="IPR022816">
    <property type="entry name" value="Condensin_barren_su2"/>
</dbReference>
<dbReference type="AlphaFoldDB" id="A0A0T6BAX8"/>
<evidence type="ECO:0000256" key="8">
    <source>
        <dbReference type="ARBA" id="ARBA00022776"/>
    </source>
</evidence>
<dbReference type="GO" id="GO:0003682">
    <property type="term" value="F:chromatin binding"/>
    <property type="evidence" value="ECO:0007669"/>
    <property type="project" value="TreeGrafter"/>
</dbReference>
<evidence type="ECO:0000256" key="7">
    <source>
        <dbReference type="ARBA" id="ARBA00022618"/>
    </source>
</evidence>
<evidence type="ECO:0000256" key="3">
    <source>
        <dbReference type="ARBA" id="ARBA00009471"/>
    </source>
</evidence>
<evidence type="ECO:0000256" key="6">
    <source>
        <dbReference type="ARBA" id="ARBA00022490"/>
    </source>
</evidence>
<organism evidence="11 12">
    <name type="scientific">Oryctes borbonicus</name>
    <dbReference type="NCBI Taxonomy" id="1629725"/>
    <lineage>
        <taxon>Eukaryota</taxon>
        <taxon>Metazoa</taxon>
        <taxon>Ecdysozoa</taxon>
        <taxon>Arthropoda</taxon>
        <taxon>Hexapoda</taxon>
        <taxon>Insecta</taxon>
        <taxon>Pterygota</taxon>
        <taxon>Neoptera</taxon>
        <taxon>Endopterygota</taxon>
        <taxon>Coleoptera</taxon>
        <taxon>Polyphaga</taxon>
        <taxon>Scarabaeiformia</taxon>
        <taxon>Scarabaeidae</taxon>
        <taxon>Dynastinae</taxon>
        <taxon>Oryctes</taxon>
    </lineage>
</organism>
<accession>A0A0T6BAX8</accession>
<keyword evidence="6" id="KW-0963">Cytoplasm</keyword>
<name>A0A0T6BAX8_9SCAR</name>
<comment type="similarity">
    <text evidence="3">Belongs to the CND2 (condensin subunit 2) family.</text>
</comment>